<dbReference type="EMBL" id="JABSTV010001245">
    <property type="protein sequence ID" value="KAH7982442.1"/>
    <property type="molecule type" value="Genomic_DNA"/>
</dbReference>
<evidence type="ECO:0000256" key="2">
    <source>
        <dbReference type="ARBA" id="ARBA00006375"/>
    </source>
</evidence>
<evidence type="ECO:0000256" key="9">
    <source>
        <dbReference type="ARBA" id="ARBA00023136"/>
    </source>
</evidence>
<dbReference type="PANTHER" id="PTHR45928">
    <property type="entry name" value="RE38146P"/>
    <property type="match status" value="1"/>
</dbReference>
<dbReference type="Proteomes" id="UP000821837">
    <property type="component" value="Chromosome 1"/>
</dbReference>
<dbReference type="VEuPathDB" id="VectorBase:RSAN_053863"/>
<comment type="similarity">
    <text evidence="2 11">Belongs to the mitochondrial carrier (TC 2.A.29) family.</text>
</comment>
<sequence>MRPSALANWNVGYASRRWPNGDVWSGRLLAAGSAYLEEHTNEPVTNIAVGAIAACSASFVTHPIEVAKLRIQLQGELQPAIAERSARGRPVYRNTLQSIYTIYRYDGILAVYRGLLTNLGYQLLANGLRLGIYQISEDLGLTQDRHLEPSIFLSAIFGGVSGAIGAFVSSPLFLLKTHLQLHSSTAAIAVGYQHGYGSAHAELVKIYKTQGVWRGLWRATSSNVLRLSTGSALQLSTFSGFKSFLDTAVEGRERYFFINTLMAAFLSGLASAPFIAVLDVLRARMYAQPSNPRGEGIYYSSIRDCVIKIKQTEGLRGLWRGVGGAFFYTMTSSVITLVSWEEIKKEVDEDRQESLYDILDYGIH</sequence>
<reference evidence="13" key="2">
    <citation type="submission" date="2021-09" db="EMBL/GenBank/DDBJ databases">
        <authorList>
            <person name="Jia N."/>
            <person name="Wang J."/>
            <person name="Shi W."/>
            <person name="Du L."/>
            <person name="Sun Y."/>
            <person name="Zhan W."/>
            <person name="Jiang J."/>
            <person name="Wang Q."/>
            <person name="Zhang B."/>
            <person name="Ji P."/>
            <person name="Sakyi L.B."/>
            <person name="Cui X."/>
            <person name="Yuan T."/>
            <person name="Jiang B."/>
            <person name="Yang W."/>
            <person name="Lam T.T.-Y."/>
            <person name="Chang Q."/>
            <person name="Ding S."/>
            <person name="Wang X."/>
            <person name="Zhu J."/>
            <person name="Ruan X."/>
            <person name="Zhao L."/>
            <person name="Wei J."/>
            <person name="Que T."/>
            <person name="Du C."/>
            <person name="Cheng J."/>
            <person name="Dai P."/>
            <person name="Han X."/>
            <person name="Huang E."/>
            <person name="Gao Y."/>
            <person name="Liu J."/>
            <person name="Shao H."/>
            <person name="Ye R."/>
            <person name="Li L."/>
            <person name="Wei W."/>
            <person name="Wang X."/>
            <person name="Wang C."/>
            <person name="Huo Q."/>
            <person name="Li W."/>
            <person name="Guo W."/>
            <person name="Chen H."/>
            <person name="Chen S."/>
            <person name="Zhou L."/>
            <person name="Zhou L."/>
            <person name="Ni X."/>
            <person name="Tian J."/>
            <person name="Zhou Y."/>
            <person name="Sheng Y."/>
            <person name="Liu T."/>
            <person name="Pan Y."/>
            <person name="Xia L."/>
            <person name="Li J."/>
            <person name="Zhao F."/>
            <person name="Cao W."/>
        </authorList>
    </citation>
    <scope>NUCLEOTIDE SEQUENCE</scope>
    <source>
        <strain evidence="13">Rsan-2018</strain>
        <tissue evidence="13">Larvae</tissue>
    </source>
</reference>
<dbReference type="OrthoDB" id="6703404at2759"/>
<feature type="repeat" description="Solcar" evidence="10">
    <location>
        <begin position="255"/>
        <end position="346"/>
    </location>
</feature>
<dbReference type="OMA" id="YTMTSSV"/>
<evidence type="ECO:0000256" key="10">
    <source>
        <dbReference type="PROSITE-ProRule" id="PRU00282"/>
    </source>
</evidence>
<keyword evidence="8" id="KW-0496">Mitochondrion</keyword>
<evidence type="ECO:0000256" key="7">
    <source>
        <dbReference type="ARBA" id="ARBA00022989"/>
    </source>
</evidence>
<dbReference type="SUPFAM" id="SSF103506">
    <property type="entry name" value="Mitochondrial carrier"/>
    <property type="match status" value="1"/>
</dbReference>
<dbReference type="InterPro" id="IPR051508">
    <property type="entry name" value="Mito_Carrier_Antiporter"/>
</dbReference>
<evidence type="ECO:0000256" key="1">
    <source>
        <dbReference type="ARBA" id="ARBA00004448"/>
    </source>
</evidence>
<protein>
    <submittedName>
        <fullName evidence="13">Uncharacterized protein</fullName>
    </submittedName>
</protein>
<feature type="transmembrane region" description="Helical" evidence="12">
    <location>
        <begin position="151"/>
        <end position="174"/>
    </location>
</feature>
<keyword evidence="5" id="KW-0677">Repeat</keyword>
<dbReference type="PANTHER" id="PTHR45928:SF1">
    <property type="entry name" value="RE38146P"/>
    <property type="match status" value="1"/>
</dbReference>
<feature type="transmembrane region" description="Helical" evidence="12">
    <location>
        <begin position="318"/>
        <end position="340"/>
    </location>
</feature>
<dbReference type="GO" id="GO:0005743">
    <property type="term" value="C:mitochondrial inner membrane"/>
    <property type="evidence" value="ECO:0007669"/>
    <property type="project" value="UniProtKB-SubCell"/>
</dbReference>
<feature type="transmembrane region" description="Helical" evidence="12">
    <location>
        <begin position="255"/>
        <end position="278"/>
    </location>
</feature>
<dbReference type="PROSITE" id="PS50920">
    <property type="entry name" value="SOLCAR"/>
    <property type="match status" value="3"/>
</dbReference>
<dbReference type="AlphaFoldDB" id="A0A9D4T8R2"/>
<gene>
    <name evidence="13" type="ORF">HPB52_005058</name>
</gene>
<keyword evidence="14" id="KW-1185">Reference proteome</keyword>
<feature type="repeat" description="Solcar" evidence="10">
    <location>
        <begin position="41"/>
        <end position="139"/>
    </location>
</feature>
<keyword evidence="7 12" id="KW-1133">Transmembrane helix</keyword>
<organism evidence="13 14">
    <name type="scientific">Rhipicephalus sanguineus</name>
    <name type="common">Brown dog tick</name>
    <name type="synonym">Ixodes sanguineus</name>
    <dbReference type="NCBI Taxonomy" id="34632"/>
    <lineage>
        <taxon>Eukaryota</taxon>
        <taxon>Metazoa</taxon>
        <taxon>Ecdysozoa</taxon>
        <taxon>Arthropoda</taxon>
        <taxon>Chelicerata</taxon>
        <taxon>Arachnida</taxon>
        <taxon>Acari</taxon>
        <taxon>Parasitiformes</taxon>
        <taxon>Ixodida</taxon>
        <taxon>Ixodoidea</taxon>
        <taxon>Ixodidae</taxon>
        <taxon>Rhipicephalinae</taxon>
        <taxon>Rhipicephalus</taxon>
        <taxon>Rhipicephalus</taxon>
    </lineage>
</organism>
<dbReference type="Gene3D" id="1.50.40.10">
    <property type="entry name" value="Mitochondrial carrier domain"/>
    <property type="match status" value="1"/>
</dbReference>
<evidence type="ECO:0000256" key="5">
    <source>
        <dbReference type="ARBA" id="ARBA00022737"/>
    </source>
</evidence>
<evidence type="ECO:0000313" key="13">
    <source>
        <dbReference type="EMBL" id="KAH7982442.1"/>
    </source>
</evidence>
<evidence type="ECO:0000313" key="14">
    <source>
        <dbReference type="Proteomes" id="UP000821837"/>
    </source>
</evidence>
<keyword evidence="9 10" id="KW-0472">Membrane</keyword>
<feature type="repeat" description="Solcar" evidence="10">
    <location>
        <begin position="149"/>
        <end position="244"/>
    </location>
</feature>
<keyword evidence="3 11" id="KW-0813">Transport</keyword>
<evidence type="ECO:0000256" key="8">
    <source>
        <dbReference type="ARBA" id="ARBA00023128"/>
    </source>
</evidence>
<keyword evidence="6" id="KW-0999">Mitochondrion inner membrane</keyword>
<accession>A0A9D4T8R2</accession>
<dbReference type="Pfam" id="PF00153">
    <property type="entry name" value="Mito_carr"/>
    <property type="match status" value="3"/>
</dbReference>
<keyword evidence="4 10" id="KW-0812">Transmembrane</keyword>
<proteinExistence type="inferred from homology"/>
<evidence type="ECO:0000256" key="11">
    <source>
        <dbReference type="RuleBase" id="RU000488"/>
    </source>
</evidence>
<comment type="caution">
    <text evidence="13">The sequence shown here is derived from an EMBL/GenBank/DDBJ whole genome shotgun (WGS) entry which is preliminary data.</text>
</comment>
<dbReference type="InterPro" id="IPR023395">
    <property type="entry name" value="MCP_dom_sf"/>
</dbReference>
<evidence type="ECO:0000256" key="6">
    <source>
        <dbReference type="ARBA" id="ARBA00022792"/>
    </source>
</evidence>
<name>A0A9D4T8R2_RHISA</name>
<evidence type="ECO:0000256" key="12">
    <source>
        <dbReference type="SAM" id="Phobius"/>
    </source>
</evidence>
<reference evidence="13" key="1">
    <citation type="journal article" date="2020" name="Cell">
        <title>Large-Scale Comparative Analyses of Tick Genomes Elucidate Their Genetic Diversity and Vector Capacities.</title>
        <authorList>
            <consortium name="Tick Genome and Microbiome Consortium (TIGMIC)"/>
            <person name="Jia N."/>
            <person name="Wang J."/>
            <person name="Shi W."/>
            <person name="Du L."/>
            <person name="Sun Y."/>
            <person name="Zhan W."/>
            <person name="Jiang J.F."/>
            <person name="Wang Q."/>
            <person name="Zhang B."/>
            <person name="Ji P."/>
            <person name="Bell-Sakyi L."/>
            <person name="Cui X.M."/>
            <person name="Yuan T.T."/>
            <person name="Jiang B.G."/>
            <person name="Yang W.F."/>
            <person name="Lam T.T."/>
            <person name="Chang Q.C."/>
            <person name="Ding S.J."/>
            <person name="Wang X.J."/>
            <person name="Zhu J.G."/>
            <person name="Ruan X.D."/>
            <person name="Zhao L."/>
            <person name="Wei J.T."/>
            <person name="Ye R.Z."/>
            <person name="Que T.C."/>
            <person name="Du C.H."/>
            <person name="Zhou Y.H."/>
            <person name="Cheng J.X."/>
            <person name="Dai P.F."/>
            <person name="Guo W.B."/>
            <person name="Han X.H."/>
            <person name="Huang E.J."/>
            <person name="Li L.F."/>
            <person name="Wei W."/>
            <person name="Gao Y.C."/>
            <person name="Liu J.Z."/>
            <person name="Shao H.Z."/>
            <person name="Wang X."/>
            <person name="Wang C.C."/>
            <person name="Yang T.C."/>
            <person name="Huo Q.B."/>
            <person name="Li W."/>
            <person name="Chen H.Y."/>
            <person name="Chen S.E."/>
            <person name="Zhou L.G."/>
            <person name="Ni X.B."/>
            <person name="Tian J.H."/>
            <person name="Sheng Y."/>
            <person name="Liu T."/>
            <person name="Pan Y.S."/>
            <person name="Xia L.Y."/>
            <person name="Li J."/>
            <person name="Zhao F."/>
            <person name="Cao W.C."/>
        </authorList>
    </citation>
    <scope>NUCLEOTIDE SEQUENCE</scope>
    <source>
        <strain evidence="13">Rsan-2018</strain>
    </source>
</reference>
<evidence type="ECO:0000256" key="4">
    <source>
        <dbReference type="ARBA" id="ARBA00022692"/>
    </source>
</evidence>
<dbReference type="InterPro" id="IPR018108">
    <property type="entry name" value="MCP_transmembrane"/>
</dbReference>
<evidence type="ECO:0000256" key="3">
    <source>
        <dbReference type="ARBA" id="ARBA00022448"/>
    </source>
</evidence>
<comment type="subcellular location">
    <subcellularLocation>
        <location evidence="1">Mitochondrion inner membrane</location>
        <topology evidence="1">Multi-pass membrane protein</topology>
    </subcellularLocation>
</comment>